<dbReference type="Proteomes" id="UP001241935">
    <property type="component" value="Unassembled WGS sequence"/>
</dbReference>
<dbReference type="InterPro" id="IPR054659">
    <property type="entry name" value="J517_1871_lipoprot"/>
</dbReference>
<name>A0AAW6UWB0_9GAMM</name>
<dbReference type="EMBL" id="JASKNE010000001">
    <property type="protein sequence ID" value="MDK1683470.1"/>
    <property type="molecule type" value="Genomic_DNA"/>
</dbReference>
<dbReference type="AlphaFoldDB" id="A0AAW6UWB0"/>
<protein>
    <recommendedName>
        <fullName evidence="4">Lipoprotein</fullName>
    </recommendedName>
</protein>
<feature type="signal peptide" evidence="1">
    <location>
        <begin position="1"/>
        <end position="20"/>
    </location>
</feature>
<proteinExistence type="predicted"/>
<sequence>MKKLLAICLMGLGLVGCVSPSGDMLNNNFTTILPADETLNGYWSGNNGPYLVTFKFNGDGTGLMCSSYSDINTLEKLKINNGVMYMQNGLKQTILKNTETDLILRVNYLGSATFKYTPDANLTNASPYCEKNL</sequence>
<keyword evidence="1" id="KW-0732">Signal</keyword>
<evidence type="ECO:0000256" key="1">
    <source>
        <dbReference type="SAM" id="SignalP"/>
    </source>
</evidence>
<evidence type="ECO:0000313" key="3">
    <source>
        <dbReference type="Proteomes" id="UP001241935"/>
    </source>
</evidence>
<gene>
    <name evidence="2" type="ORF">QOR41_06390</name>
</gene>
<dbReference type="PROSITE" id="PS51257">
    <property type="entry name" value="PROKAR_LIPOPROTEIN"/>
    <property type="match status" value="1"/>
</dbReference>
<reference evidence="2" key="1">
    <citation type="submission" date="2023-04" db="EMBL/GenBank/DDBJ databases">
        <title>The environmental microbiomes in feedlot watering bowls are a reservoir of florfenicol resistance for bovine respiratory disease pathogens.</title>
        <authorList>
            <person name="Kos D.W."/>
            <person name="Ruzzini A.C."/>
            <person name="Schreiner B."/>
            <person name="Jelinski M.D."/>
        </authorList>
    </citation>
    <scope>NUCLEOTIDE SEQUENCE</scope>
    <source>
        <strain evidence="2">WB3</strain>
    </source>
</reference>
<organism evidence="2 3">
    <name type="scientific">Acinetobacter terrestris</name>
    <dbReference type="NCBI Taxonomy" id="2529843"/>
    <lineage>
        <taxon>Bacteria</taxon>
        <taxon>Pseudomonadati</taxon>
        <taxon>Pseudomonadota</taxon>
        <taxon>Gammaproteobacteria</taxon>
        <taxon>Moraxellales</taxon>
        <taxon>Moraxellaceae</taxon>
        <taxon>Acinetobacter</taxon>
        <taxon>Acinetobacter Taxon 24</taxon>
    </lineage>
</organism>
<dbReference type="RefSeq" id="WP_284066723.1">
    <property type="nucleotide sequence ID" value="NZ_JASKNE010000001.1"/>
</dbReference>
<feature type="chain" id="PRO_5043924914" description="Lipoprotein" evidence="1">
    <location>
        <begin position="21"/>
        <end position="133"/>
    </location>
</feature>
<accession>A0AAW6UWB0</accession>
<comment type="caution">
    <text evidence="2">The sequence shown here is derived from an EMBL/GenBank/DDBJ whole genome shotgun (WGS) entry which is preliminary data.</text>
</comment>
<evidence type="ECO:0000313" key="2">
    <source>
        <dbReference type="EMBL" id="MDK1683470.1"/>
    </source>
</evidence>
<dbReference type="NCBIfam" id="NF045606">
    <property type="entry name" value="lipo_J517_1871"/>
    <property type="match status" value="1"/>
</dbReference>
<evidence type="ECO:0008006" key="4">
    <source>
        <dbReference type="Google" id="ProtNLM"/>
    </source>
</evidence>